<proteinExistence type="predicted"/>
<reference evidence="2 3" key="1">
    <citation type="submission" date="2018-06" db="EMBL/GenBank/DDBJ databases">
        <title>Genomic Encyclopedia of Archaeal and Bacterial Type Strains, Phase II (KMG-II): from individual species to whole genera.</title>
        <authorList>
            <person name="Goeker M."/>
        </authorList>
    </citation>
    <scope>NUCLEOTIDE SEQUENCE [LARGE SCALE GENOMIC DNA]</scope>
    <source>
        <strain evidence="2 3">JCM 11668</strain>
    </source>
</reference>
<evidence type="ECO:0000256" key="1">
    <source>
        <dbReference type="SAM" id="MobiDB-lite"/>
    </source>
</evidence>
<accession>A0A318TAE5</accession>
<organism evidence="2 3">
    <name type="scientific">Rhodopseudomonas faecalis</name>
    <dbReference type="NCBI Taxonomy" id="99655"/>
    <lineage>
        <taxon>Bacteria</taxon>
        <taxon>Pseudomonadati</taxon>
        <taxon>Pseudomonadota</taxon>
        <taxon>Alphaproteobacteria</taxon>
        <taxon>Hyphomicrobiales</taxon>
        <taxon>Nitrobacteraceae</taxon>
        <taxon>Rhodopseudomonas</taxon>
    </lineage>
</organism>
<feature type="compositionally biased region" description="Basic residues" evidence="1">
    <location>
        <begin position="93"/>
        <end position="112"/>
    </location>
</feature>
<dbReference type="EMBL" id="QJTI01000019">
    <property type="protein sequence ID" value="PYF01674.1"/>
    <property type="molecule type" value="Genomic_DNA"/>
</dbReference>
<sequence>MERSCFVIAPQQEDYLNTRTPKQTRPRRRGNDDKRQLAAFSNILGLMMAATRLSEELYALSDEIGGSLEEVAEIAGVPFFEIHNAYAQQTARHEKRGSSKKPAKAPKRSRAA</sequence>
<comment type="caution">
    <text evidence="2">The sequence shown here is derived from an EMBL/GenBank/DDBJ whole genome shotgun (WGS) entry which is preliminary data.</text>
</comment>
<gene>
    <name evidence="2" type="ORF">BJ122_11981</name>
</gene>
<keyword evidence="3" id="KW-1185">Reference proteome</keyword>
<evidence type="ECO:0000313" key="3">
    <source>
        <dbReference type="Proteomes" id="UP000248148"/>
    </source>
</evidence>
<dbReference type="Proteomes" id="UP000248148">
    <property type="component" value="Unassembled WGS sequence"/>
</dbReference>
<dbReference type="AlphaFoldDB" id="A0A318TAE5"/>
<feature type="region of interest" description="Disordered" evidence="1">
    <location>
        <begin position="88"/>
        <end position="112"/>
    </location>
</feature>
<name>A0A318TAE5_9BRAD</name>
<feature type="region of interest" description="Disordered" evidence="1">
    <location>
        <begin position="9"/>
        <end position="35"/>
    </location>
</feature>
<evidence type="ECO:0000313" key="2">
    <source>
        <dbReference type="EMBL" id="PYF01674.1"/>
    </source>
</evidence>
<protein>
    <submittedName>
        <fullName evidence="2">Uncharacterized protein</fullName>
    </submittedName>
</protein>